<comment type="similarity">
    <text evidence="8">Belongs to the immunoglobulin superfamily. SIGLEC (sialic acid binding Ig-like lectin) family.</text>
</comment>
<keyword evidence="7" id="KW-1015">Disulfide bond</keyword>
<protein>
    <submittedName>
        <fullName evidence="11">Si:dkey-238d18.5</fullName>
    </submittedName>
</protein>
<dbReference type="InterPro" id="IPR051036">
    <property type="entry name" value="SIGLEC"/>
</dbReference>
<dbReference type="SUPFAM" id="SSF48726">
    <property type="entry name" value="Immunoglobulin"/>
    <property type="match status" value="2"/>
</dbReference>
<evidence type="ECO:0000256" key="5">
    <source>
        <dbReference type="ARBA" id="ARBA00022989"/>
    </source>
</evidence>
<feature type="chain" id="PRO_5034314198" evidence="9">
    <location>
        <begin position="32"/>
        <end position="303"/>
    </location>
</feature>
<proteinExistence type="inferred from homology"/>
<evidence type="ECO:0000256" key="2">
    <source>
        <dbReference type="ARBA" id="ARBA00022692"/>
    </source>
</evidence>
<keyword evidence="2" id="KW-0812">Transmembrane</keyword>
<evidence type="ECO:0000256" key="1">
    <source>
        <dbReference type="ARBA" id="ARBA00004167"/>
    </source>
</evidence>
<reference evidence="11" key="2">
    <citation type="submission" date="2025-09" db="UniProtKB">
        <authorList>
            <consortium name="Ensembl"/>
        </authorList>
    </citation>
    <scope>IDENTIFICATION</scope>
</reference>
<comment type="subcellular location">
    <subcellularLocation>
        <location evidence="1">Membrane</location>
        <topology evidence="1">Single-pass membrane protein</topology>
    </subcellularLocation>
</comment>
<dbReference type="Pfam" id="PF07686">
    <property type="entry name" value="V-set"/>
    <property type="match status" value="1"/>
</dbReference>
<feature type="signal peptide" evidence="9">
    <location>
        <begin position="1"/>
        <end position="31"/>
    </location>
</feature>
<name>A0A8C1R7N4_CYPCA</name>
<dbReference type="Proteomes" id="UP000694427">
    <property type="component" value="Unplaced"/>
</dbReference>
<dbReference type="InterPro" id="IPR013783">
    <property type="entry name" value="Ig-like_fold"/>
</dbReference>
<sequence>YSQALNFDAEMAFWSCLLSLFLWLRVSLTAGEWSAEMPKSVVGLSGSCVVIPCTFSYPANGKTYTEFTGVWYKGYYELTVYHTDTSKISDAFQGRTSLTGDLRQNDCSLKISSLSSSDTGPFMFRIEIKDLDKFTYDQNKTSVTVNETPEIPVVSVEEEVTSVKPVTATCAVFHSCPSDLPRVSWNHNGTHSSLSQPQNPGHLRLTLYTLTFTPSREDHNKHLSCSAEYKVKTVTNYKTLKVKCNNPPANSYQWFSSNGILLGNKHTHRLERVSRHTEAMSCTAINTEGKNSSGPRKINVLCK</sequence>
<evidence type="ECO:0000256" key="3">
    <source>
        <dbReference type="ARBA" id="ARBA00022734"/>
    </source>
</evidence>
<evidence type="ECO:0000256" key="8">
    <source>
        <dbReference type="ARBA" id="ARBA00038361"/>
    </source>
</evidence>
<dbReference type="InterPro" id="IPR013106">
    <property type="entry name" value="Ig_V-set"/>
</dbReference>
<evidence type="ECO:0000313" key="12">
    <source>
        <dbReference type="Proteomes" id="UP000694427"/>
    </source>
</evidence>
<evidence type="ECO:0000256" key="9">
    <source>
        <dbReference type="SAM" id="SignalP"/>
    </source>
</evidence>
<dbReference type="InterPro" id="IPR003599">
    <property type="entry name" value="Ig_sub"/>
</dbReference>
<evidence type="ECO:0000313" key="11">
    <source>
        <dbReference type="Ensembl" id="ENSCCRP00010093239.1"/>
    </source>
</evidence>
<dbReference type="PANTHER" id="PTHR12035:SF135">
    <property type="entry name" value="SIALIC ACID-BINDING IG-LIKE LECTIN 13"/>
    <property type="match status" value="1"/>
</dbReference>
<evidence type="ECO:0000256" key="4">
    <source>
        <dbReference type="ARBA" id="ARBA00022889"/>
    </source>
</evidence>
<organism evidence="11 12">
    <name type="scientific">Cyprinus carpio</name>
    <name type="common">Common carp</name>
    <dbReference type="NCBI Taxonomy" id="7962"/>
    <lineage>
        <taxon>Eukaryota</taxon>
        <taxon>Metazoa</taxon>
        <taxon>Chordata</taxon>
        <taxon>Craniata</taxon>
        <taxon>Vertebrata</taxon>
        <taxon>Euteleostomi</taxon>
        <taxon>Actinopterygii</taxon>
        <taxon>Neopterygii</taxon>
        <taxon>Teleostei</taxon>
        <taxon>Ostariophysi</taxon>
        <taxon>Cypriniformes</taxon>
        <taxon>Cyprinidae</taxon>
        <taxon>Cyprininae</taxon>
        <taxon>Cyprinus</taxon>
    </lineage>
</organism>
<reference evidence="11" key="1">
    <citation type="submission" date="2025-08" db="UniProtKB">
        <authorList>
            <consortium name="Ensembl"/>
        </authorList>
    </citation>
    <scope>IDENTIFICATION</scope>
</reference>
<keyword evidence="3" id="KW-0430">Lectin</keyword>
<dbReference type="GO" id="GO:0005886">
    <property type="term" value="C:plasma membrane"/>
    <property type="evidence" value="ECO:0007669"/>
    <property type="project" value="TreeGrafter"/>
</dbReference>
<dbReference type="Gene3D" id="2.60.40.10">
    <property type="entry name" value="Immunoglobulins"/>
    <property type="match status" value="2"/>
</dbReference>
<keyword evidence="6" id="KW-0472">Membrane</keyword>
<dbReference type="GO" id="GO:0033691">
    <property type="term" value="F:sialic acid binding"/>
    <property type="evidence" value="ECO:0007669"/>
    <property type="project" value="TreeGrafter"/>
</dbReference>
<dbReference type="GO" id="GO:0030246">
    <property type="term" value="F:carbohydrate binding"/>
    <property type="evidence" value="ECO:0007669"/>
    <property type="project" value="UniProtKB-KW"/>
</dbReference>
<keyword evidence="5" id="KW-1133">Transmembrane helix</keyword>
<feature type="domain" description="Ig-like" evidence="10">
    <location>
        <begin position="149"/>
        <end position="235"/>
    </location>
</feature>
<accession>A0A8C1R7N4</accession>
<keyword evidence="9" id="KW-0732">Signal</keyword>
<dbReference type="PROSITE" id="PS50835">
    <property type="entry name" value="IG_LIKE"/>
    <property type="match status" value="1"/>
</dbReference>
<dbReference type="PANTHER" id="PTHR12035">
    <property type="entry name" value="SIALIC ACID BINDING IMMUNOGLOBULIN-LIKE LECTIN"/>
    <property type="match status" value="1"/>
</dbReference>
<evidence type="ECO:0000256" key="7">
    <source>
        <dbReference type="ARBA" id="ARBA00023157"/>
    </source>
</evidence>
<dbReference type="InterPro" id="IPR007110">
    <property type="entry name" value="Ig-like_dom"/>
</dbReference>
<keyword evidence="4" id="KW-0130">Cell adhesion</keyword>
<dbReference type="SMART" id="SM00409">
    <property type="entry name" value="IG"/>
    <property type="match status" value="2"/>
</dbReference>
<dbReference type="GO" id="GO:0007155">
    <property type="term" value="P:cell adhesion"/>
    <property type="evidence" value="ECO:0007669"/>
    <property type="project" value="UniProtKB-KW"/>
</dbReference>
<evidence type="ECO:0000256" key="6">
    <source>
        <dbReference type="ARBA" id="ARBA00023136"/>
    </source>
</evidence>
<evidence type="ECO:0000259" key="10">
    <source>
        <dbReference type="PROSITE" id="PS50835"/>
    </source>
</evidence>
<dbReference type="AlphaFoldDB" id="A0A8C1R7N4"/>
<dbReference type="Pfam" id="PF08205">
    <property type="entry name" value="C2-set_2"/>
    <property type="match status" value="1"/>
</dbReference>
<dbReference type="InterPro" id="IPR036179">
    <property type="entry name" value="Ig-like_dom_sf"/>
</dbReference>
<keyword evidence="12" id="KW-1185">Reference proteome</keyword>
<dbReference type="InterPro" id="IPR013162">
    <property type="entry name" value="CD80_C2-set"/>
</dbReference>
<dbReference type="Ensembl" id="ENSCCRT00010103397.1">
    <property type="protein sequence ID" value="ENSCCRP00010093239.1"/>
    <property type="gene ID" value="ENSCCRG00010040797.1"/>
</dbReference>